<dbReference type="InterPro" id="IPR025852">
    <property type="entry name" value="SM_dom_ATX"/>
</dbReference>
<dbReference type="GO" id="GO:0010494">
    <property type="term" value="C:cytoplasmic stress granule"/>
    <property type="evidence" value="ECO:0007669"/>
    <property type="project" value="TreeGrafter"/>
</dbReference>
<dbReference type="InterPro" id="IPR009604">
    <property type="entry name" value="LsmAD_domain"/>
</dbReference>
<feature type="compositionally biased region" description="Polar residues" evidence="1">
    <location>
        <begin position="295"/>
        <end position="307"/>
    </location>
</feature>
<dbReference type="InterPro" id="IPR045117">
    <property type="entry name" value="ATXN2-like"/>
</dbReference>
<dbReference type="Proteomes" id="UP000800092">
    <property type="component" value="Unassembled WGS sequence"/>
</dbReference>
<feature type="region of interest" description="Disordered" evidence="1">
    <location>
        <begin position="206"/>
        <end position="257"/>
    </location>
</feature>
<feature type="compositionally biased region" description="Basic and acidic residues" evidence="1">
    <location>
        <begin position="435"/>
        <end position="444"/>
    </location>
</feature>
<accession>A0A6A6H7U8</accession>
<dbReference type="GO" id="GO:0003729">
    <property type="term" value="F:mRNA binding"/>
    <property type="evidence" value="ECO:0007669"/>
    <property type="project" value="TreeGrafter"/>
</dbReference>
<reference evidence="3" key="1">
    <citation type="journal article" date="2020" name="Stud. Mycol.">
        <title>101 Dothideomycetes genomes: a test case for predicting lifestyles and emergence of pathogens.</title>
        <authorList>
            <person name="Haridas S."/>
            <person name="Albert R."/>
            <person name="Binder M."/>
            <person name="Bloem J."/>
            <person name="Labutti K."/>
            <person name="Salamov A."/>
            <person name="Andreopoulos B."/>
            <person name="Baker S."/>
            <person name="Barry K."/>
            <person name="Bills G."/>
            <person name="Bluhm B."/>
            <person name="Cannon C."/>
            <person name="Castanera R."/>
            <person name="Culley D."/>
            <person name="Daum C."/>
            <person name="Ezra D."/>
            <person name="Gonzalez J."/>
            <person name="Henrissat B."/>
            <person name="Kuo A."/>
            <person name="Liang C."/>
            <person name="Lipzen A."/>
            <person name="Lutzoni F."/>
            <person name="Magnuson J."/>
            <person name="Mondo S."/>
            <person name="Nolan M."/>
            <person name="Ohm R."/>
            <person name="Pangilinan J."/>
            <person name="Park H.-J."/>
            <person name="Ramirez L."/>
            <person name="Alfaro M."/>
            <person name="Sun H."/>
            <person name="Tritt A."/>
            <person name="Yoshinaga Y."/>
            <person name="Zwiers L.-H."/>
            <person name="Turgeon B."/>
            <person name="Goodwin S."/>
            <person name="Spatafora J."/>
            <person name="Crous P."/>
            <person name="Grigoriev I."/>
        </authorList>
    </citation>
    <scope>NUCLEOTIDE SEQUENCE</scope>
    <source>
        <strain evidence="3">Tuck. ex Michener</strain>
    </source>
</reference>
<evidence type="ECO:0000313" key="4">
    <source>
        <dbReference type="Proteomes" id="UP000800092"/>
    </source>
</evidence>
<keyword evidence="4" id="KW-1185">Reference proteome</keyword>
<feature type="compositionally biased region" description="Low complexity" evidence="1">
    <location>
        <begin position="510"/>
        <end position="523"/>
    </location>
</feature>
<evidence type="ECO:0000256" key="1">
    <source>
        <dbReference type="SAM" id="MobiDB-lite"/>
    </source>
</evidence>
<dbReference type="EMBL" id="ML991802">
    <property type="protein sequence ID" value="KAF2233949.1"/>
    <property type="molecule type" value="Genomic_DNA"/>
</dbReference>
<gene>
    <name evidence="3" type="ORF">EV356DRAFT_183649</name>
</gene>
<dbReference type="Pfam" id="PF14438">
    <property type="entry name" value="SM-ATX"/>
    <property type="match status" value="1"/>
</dbReference>
<feature type="compositionally biased region" description="Low complexity" evidence="1">
    <location>
        <begin position="273"/>
        <end position="287"/>
    </location>
</feature>
<feature type="compositionally biased region" description="Low complexity" evidence="1">
    <location>
        <begin position="545"/>
        <end position="558"/>
    </location>
</feature>
<dbReference type="SMART" id="SM01272">
    <property type="entry name" value="LsmAD"/>
    <property type="match status" value="1"/>
</dbReference>
<proteinExistence type="predicted"/>
<feature type="compositionally biased region" description="Basic and acidic residues" evidence="1">
    <location>
        <begin position="633"/>
        <end position="643"/>
    </location>
</feature>
<feature type="region of interest" description="Disordered" evidence="1">
    <location>
        <begin position="273"/>
        <end position="360"/>
    </location>
</feature>
<evidence type="ECO:0000313" key="3">
    <source>
        <dbReference type="EMBL" id="KAF2233949.1"/>
    </source>
</evidence>
<feature type="compositionally biased region" description="Low complexity" evidence="1">
    <location>
        <begin position="864"/>
        <end position="879"/>
    </location>
</feature>
<dbReference type="AlphaFoldDB" id="A0A6A6H7U8"/>
<feature type="compositionally biased region" description="Polar residues" evidence="1">
    <location>
        <begin position="330"/>
        <end position="358"/>
    </location>
</feature>
<feature type="compositionally biased region" description="Polar residues" evidence="1">
    <location>
        <begin position="447"/>
        <end position="457"/>
    </location>
</feature>
<evidence type="ECO:0000259" key="2">
    <source>
        <dbReference type="SMART" id="SM01272"/>
    </source>
</evidence>
<dbReference type="GO" id="GO:0034063">
    <property type="term" value="P:stress granule assembly"/>
    <property type="evidence" value="ECO:0007669"/>
    <property type="project" value="TreeGrafter"/>
</dbReference>
<organism evidence="3 4">
    <name type="scientific">Viridothelium virens</name>
    <name type="common">Speckled blister lichen</name>
    <name type="synonym">Trypethelium virens</name>
    <dbReference type="NCBI Taxonomy" id="1048519"/>
    <lineage>
        <taxon>Eukaryota</taxon>
        <taxon>Fungi</taxon>
        <taxon>Dikarya</taxon>
        <taxon>Ascomycota</taxon>
        <taxon>Pezizomycotina</taxon>
        <taxon>Dothideomycetes</taxon>
        <taxon>Dothideomycetes incertae sedis</taxon>
        <taxon>Trypetheliales</taxon>
        <taxon>Trypetheliaceae</taxon>
        <taxon>Viridothelium</taxon>
    </lineage>
</organism>
<dbReference type="Pfam" id="PF06741">
    <property type="entry name" value="LsmAD"/>
    <property type="match status" value="1"/>
</dbReference>
<dbReference type="PANTHER" id="PTHR12854:SF7">
    <property type="entry name" value="ATAXIN-2 HOMOLOG"/>
    <property type="match status" value="1"/>
</dbReference>
<sequence length="918" mass="99124">MILYMMANFTGMLSTLTMKTGEQFTGVFSGVNFDASDPHYILKMVKRSQNVSNATNGSGSSSDEYLGAGEDHMLTFSTAEVVDLMVSEVVLEKSTHKNQNGVVSPFRTDADISGNLAIRERNLQRWEPGADSNADLSLDDSGSGGWNQFEANERLYGVTTSYDENLYTTTIDRSDPKYSQMAAKAEKLAREIEGSNAMNAHVAEERGGKNADDFGLDEEDKYSGVKRDFPPLQSGQPNKYTPPARRAPTGQATVSGAPVDPAIISSQLSKPAPAAAAGESQSAALVAEQAPKGSTPISQQIETSPTGLDSVKSIATAPATARDTSRATEQKSAQPSAAKPSLNTTPSRQYGQGQNATENVERNVLNSFKEFSATEKMKMIDRQRAQRSNDKAIKLNDLKKFSQHFKLYTPVPTDLVPILAKDKIKQDEIIEKAKRQAKEQEARKASTAGSEASSADSKTPRGPSAASSTNTGLDRPNDRLKQQQTFGGQRGNKIPPYGIQPITGPRENRQPGLAQRLQQNQQQHKAGGAMPIVPAPLPLQDMRTPSGPSNANAPSSASLRAGAKPFEFRPNPAASTFTPIQPSAGSSPRTEGTPVAQPRPSKAGSFFGGKKPKPPSERPSINDAFNPIKRMRKEVEESGRTKDFASNGGVPNAYRTPPTWDVPPENQDKKYVDMFEKTQPPVPSISPMHSSPANAPMAHQHQLPLHLQQNAPGVPPAHTPQHTPRNFSAQPNMGPGGPHFDDHRMQFSHSQSSVQPSPRFAQPVLAYPNMQPQMQQPYGQPIHAPYGMSPGNHHVQYRAAPQPQFIHPQGAPMGGQLMVQQPSAGSFVPGMPGMPMFAPMPANAQQHYGGPPPPSGYPSPRPAPMSHQGSQQGHGPPQQVIYMQAPQHGGPPPMMYPQHPGASMCKHPRTRNKFSESK</sequence>
<feature type="domain" description="LsmAD" evidence="2">
    <location>
        <begin position="156"/>
        <end position="228"/>
    </location>
</feature>
<protein>
    <recommendedName>
        <fullName evidence="2">LsmAD domain-containing protein</fullName>
    </recommendedName>
</protein>
<dbReference type="PANTHER" id="PTHR12854">
    <property type="entry name" value="ATAXIN 2-RELATED"/>
    <property type="match status" value="1"/>
</dbReference>
<dbReference type="OrthoDB" id="2275718at2759"/>
<name>A0A6A6H7U8_VIRVR</name>
<feature type="region of interest" description="Disordered" evidence="1">
    <location>
        <begin position="840"/>
        <end position="918"/>
    </location>
</feature>
<feature type="compositionally biased region" description="Pro residues" evidence="1">
    <location>
        <begin position="850"/>
        <end position="863"/>
    </location>
</feature>
<feature type="compositionally biased region" description="Polar residues" evidence="1">
    <location>
        <begin position="573"/>
        <end position="590"/>
    </location>
</feature>
<feature type="region of interest" description="Disordered" evidence="1">
    <location>
        <begin position="435"/>
        <end position="665"/>
    </location>
</feature>